<dbReference type="PANTHER" id="PTHR17598">
    <property type="entry name" value="DNA POLYMERASE DELTA SUBUNIT 3"/>
    <property type="match status" value="1"/>
</dbReference>
<evidence type="ECO:0000313" key="6">
    <source>
        <dbReference type="EMBL" id="KAF9538012.1"/>
    </source>
</evidence>
<feature type="region of interest" description="Disordered" evidence="5">
    <location>
        <begin position="488"/>
        <end position="535"/>
    </location>
</feature>
<evidence type="ECO:0000313" key="7">
    <source>
        <dbReference type="Proteomes" id="UP000723463"/>
    </source>
</evidence>
<keyword evidence="7" id="KW-1185">Reference proteome</keyword>
<keyword evidence="4" id="KW-0539">Nucleus</keyword>
<proteinExistence type="predicted"/>
<evidence type="ECO:0000256" key="1">
    <source>
        <dbReference type="ARBA" id="ARBA00004123"/>
    </source>
</evidence>
<dbReference type="GO" id="GO:0006297">
    <property type="term" value="P:nucleotide-excision repair, DNA gap filling"/>
    <property type="evidence" value="ECO:0007669"/>
    <property type="project" value="TreeGrafter"/>
</dbReference>
<dbReference type="GO" id="GO:1904161">
    <property type="term" value="P:DNA synthesis involved in UV-damage excision repair"/>
    <property type="evidence" value="ECO:0007669"/>
    <property type="project" value="TreeGrafter"/>
</dbReference>
<dbReference type="InterPro" id="IPR041913">
    <property type="entry name" value="POLD3_sf"/>
</dbReference>
<feature type="region of interest" description="Disordered" evidence="5">
    <location>
        <begin position="428"/>
        <end position="467"/>
    </location>
</feature>
<feature type="compositionally biased region" description="Low complexity" evidence="5">
    <location>
        <begin position="182"/>
        <end position="210"/>
    </location>
</feature>
<feature type="compositionally biased region" description="Acidic residues" evidence="5">
    <location>
        <begin position="283"/>
        <end position="293"/>
    </location>
</feature>
<dbReference type="GO" id="GO:0043625">
    <property type="term" value="C:delta DNA polymerase complex"/>
    <property type="evidence" value="ECO:0007669"/>
    <property type="project" value="InterPro"/>
</dbReference>
<dbReference type="PANTHER" id="PTHR17598:SF13">
    <property type="entry name" value="DNA POLYMERASE DELTA SUBUNIT 3"/>
    <property type="match status" value="1"/>
</dbReference>
<dbReference type="AlphaFoldDB" id="A0A9P6EY34"/>
<evidence type="ECO:0000256" key="4">
    <source>
        <dbReference type="ARBA" id="ARBA00023242"/>
    </source>
</evidence>
<feature type="compositionally biased region" description="Basic residues" evidence="5">
    <location>
        <begin position="450"/>
        <end position="464"/>
    </location>
</feature>
<accession>A0A9P6EY34</accession>
<protein>
    <recommendedName>
        <fullName evidence="2">DNA polymerase delta subunit 3</fullName>
    </recommendedName>
</protein>
<comment type="caution">
    <text evidence="6">The sequence shown here is derived from an EMBL/GenBank/DDBJ whole genome shotgun (WGS) entry which is preliminary data.</text>
</comment>
<feature type="compositionally biased region" description="Polar residues" evidence="5">
    <location>
        <begin position="435"/>
        <end position="449"/>
    </location>
</feature>
<reference evidence="6" key="1">
    <citation type="journal article" date="2020" name="Fungal Divers.">
        <title>Resolving the Mortierellaceae phylogeny through synthesis of multi-gene phylogenetics and phylogenomics.</title>
        <authorList>
            <person name="Vandepol N."/>
            <person name="Liber J."/>
            <person name="Desiro A."/>
            <person name="Na H."/>
            <person name="Kennedy M."/>
            <person name="Barry K."/>
            <person name="Grigoriev I.V."/>
            <person name="Miller A.N."/>
            <person name="O'Donnell K."/>
            <person name="Stajich J.E."/>
            <person name="Bonito G."/>
        </authorList>
    </citation>
    <scope>NUCLEOTIDE SEQUENCE</scope>
    <source>
        <strain evidence="6">NRRL 2591</strain>
    </source>
</reference>
<feature type="region of interest" description="Disordered" evidence="5">
    <location>
        <begin position="227"/>
        <end position="381"/>
    </location>
</feature>
<sequence>MEHQAMELLTTRVEDEKQNVTYKWLSRSLGISVNTSKELMQVYVTTVGKGKAHGTYYLARQDPETGNQYLSLVSQEDLNAAKQDASVIGYHIYSLEPSPLKDLAILSATNSEATQLQKGKDINTYRVVRNHNVVISASNSRPAPATTSSSSSSFAAKPISGGAAAANQNAPGLLGSKPGLKSATSAPAASTSVSTPGANDTSKTTTTAKPAAKGSMMSFFGKASTAGGVTTKAAPAPTPTKAKASSTLNFKPAAQQKRKADLMTDSSAANDMASPRTPRSNEESEEDEVDSEEERDRRLALSSRLDQDQGDVVDKSSSRNKPSSGKLSPVDVESIKKKQRSARLLVVDDDDDLDAETARAVAERDDDDEEESVAAMSKEARAALNKEKEAQRLALENMMLMDDTTTTSAGADLEDEDSAMIDVEALDQPAAAPSPDTTVTETVDASGTITKRRRGVRAVTKRKTSRNERGYMVTEDIVIMEPFSEDEIIEPPAPAPARVEKPAVDAASKGKSEAAGPKKKAGGNQSLLNFFSKKQ</sequence>
<gene>
    <name evidence="6" type="primary">POLD3</name>
    <name evidence="6" type="ORF">EC957_007381</name>
</gene>
<feature type="region of interest" description="Disordered" evidence="5">
    <location>
        <begin position="170"/>
        <end position="210"/>
    </location>
</feature>
<feature type="compositionally biased region" description="Low complexity" evidence="5">
    <location>
        <begin position="230"/>
        <end position="247"/>
    </location>
</feature>
<comment type="subcellular location">
    <subcellularLocation>
        <location evidence="1">Nucleus</location>
    </subcellularLocation>
</comment>
<dbReference type="Pfam" id="PF09507">
    <property type="entry name" value="CDC27"/>
    <property type="match status" value="2"/>
</dbReference>
<dbReference type="GO" id="GO:0003887">
    <property type="term" value="F:DNA-directed DNA polymerase activity"/>
    <property type="evidence" value="ECO:0007669"/>
    <property type="project" value="TreeGrafter"/>
</dbReference>
<keyword evidence="3" id="KW-0235">DNA replication</keyword>
<organism evidence="6 7">
    <name type="scientific">Mortierella hygrophila</name>
    <dbReference type="NCBI Taxonomy" id="979708"/>
    <lineage>
        <taxon>Eukaryota</taxon>
        <taxon>Fungi</taxon>
        <taxon>Fungi incertae sedis</taxon>
        <taxon>Mucoromycota</taxon>
        <taxon>Mortierellomycotina</taxon>
        <taxon>Mortierellomycetes</taxon>
        <taxon>Mortierellales</taxon>
        <taxon>Mortierellaceae</taxon>
        <taxon>Mortierella</taxon>
    </lineage>
</organism>
<dbReference type="GO" id="GO:0006271">
    <property type="term" value="P:DNA strand elongation involved in DNA replication"/>
    <property type="evidence" value="ECO:0007669"/>
    <property type="project" value="TreeGrafter"/>
</dbReference>
<name>A0A9P6EY34_9FUNG</name>
<dbReference type="InterPro" id="IPR019038">
    <property type="entry name" value="POLD3"/>
</dbReference>
<dbReference type="Proteomes" id="UP000723463">
    <property type="component" value="Unassembled WGS sequence"/>
</dbReference>
<evidence type="ECO:0000256" key="5">
    <source>
        <dbReference type="SAM" id="MobiDB-lite"/>
    </source>
</evidence>
<evidence type="ECO:0000256" key="3">
    <source>
        <dbReference type="ARBA" id="ARBA00022705"/>
    </source>
</evidence>
<dbReference type="Gene3D" id="3.90.1030.20">
    <property type="entry name" value="DNA polymerase delta, p66 (Cdc27) subunit, wHTH domain"/>
    <property type="match status" value="1"/>
</dbReference>
<evidence type="ECO:0000256" key="2">
    <source>
        <dbReference type="ARBA" id="ARBA00017589"/>
    </source>
</evidence>
<dbReference type="EMBL" id="JAAAXW010000341">
    <property type="protein sequence ID" value="KAF9538012.1"/>
    <property type="molecule type" value="Genomic_DNA"/>
</dbReference>
<feature type="compositionally biased region" description="Basic and acidic residues" evidence="5">
    <location>
        <begin position="498"/>
        <end position="512"/>
    </location>
</feature>